<gene>
    <name evidence="1" type="ORF">BT63DRAFT_421755</name>
</gene>
<accession>A0A6A6UQC4</accession>
<dbReference type="EMBL" id="MU004231">
    <property type="protein sequence ID" value="KAF2673623.1"/>
    <property type="molecule type" value="Genomic_DNA"/>
</dbReference>
<dbReference type="Proteomes" id="UP000799302">
    <property type="component" value="Unassembled WGS sequence"/>
</dbReference>
<reference evidence="1" key="1">
    <citation type="journal article" date="2020" name="Stud. Mycol.">
        <title>101 Dothideomycetes genomes: a test case for predicting lifestyles and emergence of pathogens.</title>
        <authorList>
            <person name="Haridas S."/>
            <person name="Albert R."/>
            <person name="Binder M."/>
            <person name="Bloem J."/>
            <person name="Labutti K."/>
            <person name="Salamov A."/>
            <person name="Andreopoulos B."/>
            <person name="Baker S."/>
            <person name="Barry K."/>
            <person name="Bills G."/>
            <person name="Bluhm B."/>
            <person name="Cannon C."/>
            <person name="Castanera R."/>
            <person name="Culley D."/>
            <person name="Daum C."/>
            <person name="Ezra D."/>
            <person name="Gonzalez J."/>
            <person name="Henrissat B."/>
            <person name="Kuo A."/>
            <person name="Liang C."/>
            <person name="Lipzen A."/>
            <person name="Lutzoni F."/>
            <person name="Magnuson J."/>
            <person name="Mondo S."/>
            <person name="Nolan M."/>
            <person name="Ohm R."/>
            <person name="Pangilinan J."/>
            <person name="Park H.-J."/>
            <person name="Ramirez L."/>
            <person name="Alfaro M."/>
            <person name="Sun H."/>
            <person name="Tritt A."/>
            <person name="Yoshinaga Y."/>
            <person name="Zwiers L.-H."/>
            <person name="Turgeon B."/>
            <person name="Goodwin S."/>
            <person name="Spatafora J."/>
            <person name="Crous P."/>
            <person name="Grigoriev I."/>
        </authorList>
    </citation>
    <scope>NUCLEOTIDE SEQUENCE</scope>
    <source>
        <strain evidence="1">CBS 115976</strain>
    </source>
</reference>
<evidence type="ECO:0000313" key="1">
    <source>
        <dbReference type="EMBL" id="KAF2673623.1"/>
    </source>
</evidence>
<sequence length="119" mass="13589">MSISVSRSHSQLTFPSRSSPLRIHESALPCFIRPIPLPIDPLIRKRHHQHPQTSLHPYETHRKPIPIDHHPNQIHVDRPLSPWFIPSLYSPHLHLMHTLTLSLHALPSLACLPAPPICP</sequence>
<organism evidence="1 2">
    <name type="scientific">Microthyrium microscopicum</name>
    <dbReference type="NCBI Taxonomy" id="703497"/>
    <lineage>
        <taxon>Eukaryota</taxon>
        <taxon>Fungi</taxon>
        <taxon>Dikarya</taxon>
        <taxon>Ascomycota</taxon>
        <taxon>Pezizomycotina</taxon>
        <taxon>Dothideomycetes</taxon>
        <taxon>Dothideomycetes incertae sedis</taxon>
        <taxon>Microthyriales</taxon>
        <taxon>Microthyriaceae</taxon>
        <taxon>Microthyrium</taxon>
    </lineage>
</organism>
<protein>
    <submittedName>
        <fullName evidence="1">Uncharacterized protein</fullName>
    </submittedName>
</protein>
<dbReference type="AlphaFoldDB" id="A0A6A6UQC4"/>
<keyword evidence="2" id="KW-1185">Reference proteome</keyword>
<evidence type="ECO:0000313" key="2">
    <source>
        <dbReference type="Proteomes" id="UP000799302"/>
    </source>
</evidence>
<proteinExistence type="predicted"/>
<name>A0A6A6UQC4_9PEZI</name>